<dbReference type="InterPro" id="IPR002156">
    <property type="entry name" value="RNaseH_domain"/>
</dbReference>
<dbReference type="PROSITE" id="PS51757">
    <property type="entry name" value="TH1"/>
    <property type="match status" value="1"/>
</dbReference>
<dbReference type="InterPro" id="IPR010926">
    <property type="entry name" value="Myosin_TH1"/>
</dbReference>
<dbReference type="InterPro" id="IPR026960">
    <property type="entry name" value="RVT-Znf"/>
</dbReference>
<dbReference type="GO" id="GO:0016459">
    <property type="term" value="C:myosin complex"/>
    <property type="evidence" value="ECO:0007669"/>
    <property type="project" value="InterPro"/>
</dbReference>
<dbReference type="GO" id="GO:0003774">
    <property type="term" value="F:cytoskeletal motor activity"/>
    <property type="evidence" value="ECO:0007669"/>
    <property type="project" value="InterPro"/>
</dbReference>
<reference evidence="3" key="2">
    <citation type="submission" date="2021-03" db="UniProtKB">
        <authorList>
            <consortium name="EnsemblPlants"/>
        </authorList>
    </citation>
    <scope>IDENTIFICATION</scope>
</reference>
<sequence>MDRLKSQRRVQIDDPQSPNFDDDETLDNENSGGGRRLRPSGSNVSEDQEPFMGVKVRRKTSFHREYRGDYIDIPSHSYLLKLLQKHGDNQVLFADKVLKFTGSGKMKRRILLITDLAIYMVDPETNTLKRRIAIAAVEKMCLSELSDNFFAIIVPAEYDLLMASTRKTEIVTVLAESAKNVSNYELEVAFSNSFEYHAGAEFVKEIQFEEVEDYDALTDSFTISFRCEGDLKRIPAKEPWHFHNQHMILCLPSVLQNASMETYTITPFWIQVFRLPFLSKSEALAKILGNMIGTFLEVYDDSLNEGWGPFLRMCVEIDVSKPLLRGQFVTFPWMADELWIDYRYEELPNFRYECGIIGHVFDKCPLFLEKLDEGIEPNLPYGPWMEGSPLPRSSYNRYRQDFSKEGPWPFITRLARNTINSIFSHSRQLPAVPTNITNSEKGKQILDSTKIIESNNKNLHSLQLNCLSSQSPKGFSFKDQASSSGSKEIKVDKLMNMGNIITTAAKPTTLNPPLNDTISPTITSTLSPNISLSPTSPPVATYPPLTTPHMKKLVPIPMIIPPAYIHMSTENNPPSNVHYHYYLNFCIRFSYGSPLADTTNLNLHQQPDPSFECSNNSRVDEGCVVSLAKASDSFITPTIDHLDFFGSDHRALRVTISTPAAAPIQKFKSHFQFEKLWLKEEQCLDIITQYWQSSATDPVSQVQLNISNCSTQLQHWHRSKFGELPKKIKISQEKVAALNNKHDTSNNHFEELKSSESILDELLFQEEEYWKQRSRISWLQSGDSNTRFFYQKASSRRTNNTIRMITDDQGMEHTTIDGIANVVQTYFHSLFMSEVYDALSSMQTDGNSGIDGMSVMFYTNYWDIVGELVTKTILKILDDGGDPSSFNQTVITLIPKVKKPTLMTQLRPISLCNVLYKLVSKVIVLRLQPILGDIISESQSAFLKSRKGCSQLSILCASDPWLPGISNFQPLRSNGININQKVSSLIPLARQWNLELLNATFLASDVDKILQIPLSIFPVADKLIWHYETNGAYTVKSSYTLATSLEEQQPAVSSIQTQKWWKKFWSLSLPSKVRIFLWRAINECLPTTSTLHHRHIFDSPMCPLCQNANFQAAQKSNNAATAAVSLNNIQHKHEASWLNPPTGRLKLNTDAAVNKGTQITSCGAVLRNSAGDIVAAFSKPVIGSFRPEVMEALALMYGLQWLIDNRLNVHYIETDSLIVAKGLQSPSASVFDFHCLLSDITNLVSNFPGVQISHVYRSANSVAHLLAKYALSVDSICSWSEKMPLPLNAFVL</sequence>
<accession>A0A803PPS8</accession>
<dbReference type="EnsemblPlants" id="evm.model.05.277">
    <property type="protein sequence ID" value="cds.evm.model.05.277"/>
    <property type="gene ID" value="evm.TU.05.277"/>
</dbReference>
<dbReference type="Pfam" id="PF13966">
    <property type="entry name" value="zf-RVT"/>
    <property type="match status" value="1"/>
</dbReference>
<dbReference type="EMBL" id="UZAU01000409">
    <property type="status" value="NOT_ANNOTATED_CDS"/>
    <property type="molecule type" value="Genomic_DNA"/>
</dbReference>
<dbReference type="InterPro" id="IPR025836">
    <property type="entry name" value="Zn_knuckle_CX2CX4HX4C"/>
</dbReference>
<dbReference type="InterPro" id="IPR012337">
    <property type="entry name" value="RNaseH-like_sf"/>
</dbReference>
<reference evidence="3" key="1">
    <citation type="submission" date="2018-11" db="EMBL/GenBank/DDBJ databases">
        <authorList>
            <person name="Grassa J C."/>
        </authorList>
    </citation>
    <scope>NUCLEOTIDE SEQUENCE [LARGE SCALE GENOMIC DNA]</scope>
</reference>
<evidence type="ECO:0000259" key="2">
    <source>
        <dbReference type="PROSITE" id="PS51757"/>
    </source>
</evidence>
<keyword evidence="4" id="KW-1185">Reference proteome</keyword>
<evidence type="ECO:0000313" key="4">
    <source>
        <dbReference type="Proteomes" id="UP000596661"/>
    </source>
</evidence>
<dbReference type="Pfam" id="PF14392">
    <property type="entry name" value="zf-CCHC_4"/>
    <property type="match status" value="1"/>
</dbReference>
<dbReference type="Gramene" id="evm.model.05.277">
    <property type="protein sequence ID" value="cds.evm.model.05.277"/>
    <property type="gene ID" value="evm.TU.05.277"/>
</dbReference>
<dbReference type="InterPro" id="IPR036397">
    <property type="entry name" value="RNaseH_sf"/>
</dbReference>
<dbReference type="Pfam" id="PF13456">
    <property type="entry name" value="RVT_3"/>
    <property type="match status" value="1"/>
</dbReference>
<dbReference type="SUPFAM" id="SSF53098">
    <property type="entry name" value="Ribonuclease H-like"/>
    <property type="match status" value="1"/>
</dbReference>
<dbReference type="GO" id="GO:0003676">
    <property type="term" value="F:nucleic acid binding"/>
    <property type="evidence" value="ECO:0007669"/>
    <property type="project" value="InterPro"/>
</dbReference>
<feature type="domain" description="TH1" evidence="2">
    <location>
        <begin position="55"/>
        <end position="237"/>
    </location>
</feature>
<dbReference type="GO" id="GO:0004523">
    <property type="term" value="F:RNA-DNA hybrid ribonuclease activity"/>
    <property type="evidence" value="ECO:0007669"/>
    <property type="project" value="InterPro"/>
</dbReference>
<dbReference type="Gene3D" id="3.30.420.10">
    <property type="entry name" value="Ribonuclease H-like superfamily/Ribonuclease H"/>
    <property type="match status" value="1"/>
</dbReference>
<dbReference type="Proteomes" id="UP000596661">
    <property type="component" value="Chromosome 5"/>
</dbReference>
<feature type="region of interest" description="Disordered" evidence="1">
    <location>
        <begin position="1"/>
        <end position="50"/>
    </location>
</feature>
<evidence type="ECO:0000256" key="1">
    <source>
        <dbReference type="SAM" id="MobiDB-lite"/>
    </source>
</evidence>
<proteinExistence type="predicted"/>
<name>A0A803PPS8_CANSA</name>
<dbReference type="PANTHER" id="PTHR34969:SF1">
    <property type="entry name" value="TH1 DOMAIN-CONTAINING PROTEIN"/>
    <property type="match status" value="1"/>
</dbReference>
<dbReference type="InterPro" id="IPR044730">
    <property type="entry name" value="RNase_H-like_dom_plant"/>
</dbReference>
<protein>
    <recommendedName>
        <fullName evidence="2">TH1 domain-containing protein</fullName>
    </recommendedName>
</protein>
<dbReference type="Pfam" id="PF06017">
    <property type="entry name" value="Myosin_TH1"/>
    <property type="match status" value="1"/>
</dbReference>
<dbReference type="CDD" id="cd06222">
    <property type="entry name" value="RNase_H_like"/>
    <property type="match status" value="1"/>
</dbReference>
<evidence type="ECO:0000313" key="3">
    <source>
        <dbReference type="EnsemblPlants" id="cds.evm.model.05.277"/>
    </source>
</evidence>
<organism evidence="3 4">
    <name type="scientific">Cannabis sativa</name>
    <name type="common">Hemp</name>
    <name type="synonym">Marijuana</name>
    <dbReference type="NCBI Taxonomy" id="3483"/>
    <lineage>
        <taxon>Eukaryota</taxon>
        <taxon>Viridiplantae</taxon>
        <taxon>Streptophyta</taxon>
        <taxon>Embryophyta</taxon>
        <taxon>Tracheophyta</taxon>
        <taxon>Spermatophyta</taxon>
        <taxon>Magnoliopsida</taxon>
        <taxon>eudicotyledons</taxon>
        <taxon>Gunneridae</taxon>
        <taxon>Pentapetalae</taxon>
        <taxon>rosids</taxon>
        <taxon>fabids</taxon>
        <taxon>Rosales</taxon>
        <taxon>Cannabaceae</taxon>
        <taxon>Cannabis</taxon>
    </lineage>
</organism>
<dbReference type="PANTHER" id="PTHR34969">
    <property type="entry name" value="OS01G0621700 PROTEIN"/>
    <property type="match status" value="1"/>
</dbReference>